<reference evidence="2" key="1">
    <citation type="journal article" date="2023" name="Nat. Plants">
        <title>Single-cell RNA sequencing provides a high-resolution roadmap for understanding the multicellular compartmentation of specialized metabolism.</title>
        <authorList>
            <person name="Sun S."/>
            <person name="Shen X."/>
            <person name="Li Y."/>
            <person name="Li Y."/>
            <person name="Wang S."/>
            <person name="Li R."/>
            <person name="Zhang H."/>
            <person name="Shen G."/>
            <person name="Guo B."/>
            <person name="Wei J."/>
            <person name="Xu J."/>
            <person name="St-Pierre B."/>
            <person name="Chen S."/>
            <person name="Sun C."/>
        </authorList>
    </citation>
    <scope>NUCLEOTIDE SEQUENCE [LARGE SCALE GENOMIC DNA]</scope>
</reference>
<evidence type="ECO:0000313" key="1">
    <source>
        <dbReference type="EMBL" id="KAI5676766.1"/>
    </source>
</evidence>
<sequence>MIATEVNGFSGDWALSIGPRPVRMLSAWFEHDGFRRLVNNHYDNADNGFMQILRSFMYSSTHDFGLYLGIPLLHRRVGKGTYHYLVEKVRKKLSAWKGCNMSMASRALLIQYSMSTVANYAMGTTLVPAHTLQLLKKANHRFQWGDLLGSSKLLGQRYFNPRTVENWGLKV</sequence>
<organism evidence="1 2">
    <name type="scientific">Catharanthus roseus</name>
    <name type="common">Madagascar periwinkle</name>
    <name type="synonym">Vinca rosea</name>
    <dbReference type="NCBI Taxonomy" id="4058"/>
    <lineage>
        <taxon>Eukaryota</taxon>
        <taxon>Viridiplantae</taxon>
        <taxon>Streptophyta</taxon>
        <taxon>Embryophyta</taxon>
        <taxon>Tracheophyta</taxon>
        <taxon>Spermatophyta</taxon>
        <taxon>Magnoliopsida</taxon>
        <taxon>eudicotyledons</taxon>
        <taxon>Gunneridae</taxon>
        <taxon>Pentapetalae</taxon>
        <taxon>asterids</taxon>
        <taxon>lamiids</taxon>
        <taxon>Gentianales</taxon>
        <taxon>Apocynaceae</taxon>
        <taxon>Rauvolfioideae</taxon>
        <taxon>Vinceae</taxon>
        <taxon>Catharanthinae</taxon>
        <taxon>Catharanthus</taxon>
    </lineage>
</organism>
<name>A0ACC0BW05_CATRO</name>
<dbReference type="Proteomes" id="UP001060085">
    <property type="component" value="Linkage Group LG02"/>
</dbReference>
<evidence type="ECO:0000313" key="2">
    <source>
        <dbReference type="Proteomes" id="UP001060085"/>
    </source>
</evidence>
<comment type="caution">
    <text evidence="1">The sequence shown here is derived from an EMBL/GenBank/DDBJ whole genome shotgun (WGS) entry which is preliminary data.</text>
</comment>
<keyword evidence="2" id="KW-1185">Reference proteome</keyword>
<dbReference type="EMBL" id="CM044702">
    <property type="protein sequence ID" value="KAI5676766.1"/>
    <property type="molecule type" value="Genomic_DNA"/>
</dbReference>
<gene>
    <name evidence="1" type="ORF">M9H77_07716</name>
</gene>
<proteinExistence type="predicted"/>
<protein>
    <submittedName>
        <fullName evidence="1">Uncharacterized protein</fullName>
    </submittedName>
</protein>
<accession>A0ACC0BW05</accession>